<evidence type="ECO:0000313" key="1">
    <source>
        <dbReference type="EMBL" id="KNE93431.1"/>
    </source>
</evidence>
<name>A0A0L0V2M0_9BASI</name>
<accession>A0A0L0V2M0</accession>
<protein>
    <submittedName>
        <fullName evidence="1">Uncharacterized protein</fullName>
    </submittedName>
</protein>
<proteinExistence type="predicted"/>
<keyword evidence="2" id="KW-1185">Reference proteome</keyword>
<reference evidence="2" key="1">
    <citation type="submission" date="2014-03" db="EMBL/GenBank/DDBJ databases">
        <title>The Genome Sequence of Puccinia striiformis f. sp. tritici PST-78.</title>
        <authorList>
            <consortium name="The Broad Institute Genome Sequencing Platform"/>
            <person name="Cuomo C."/>
            <person name="Hulbert S."/>
            <person name="Chen X."/>
            <person name="Walker B."/>
            <person name="Young S.K."/>
            <person name="Zeng Q."/>
            <person name="Gargeya S."/>
            <person name="Fitzgerald M."/>
            <person name="Haas B."/>
            <person name="Abouelleil A."/>
            <person name="Alvarado L."/>
            <person name="Arachchi H.M."/>
            <person name="Berlin A.M."/>
            <person name="Chapman S.B."/>
            <person name="Goldberg J."/>
            <person name="Griggs A."/>
            <person name="Gujja S."/>
            <person name="Hansen M."/>
            <person name="Howarth C."/>
            <person name="Imamovic A."/>
            <person name="Larimer J."/>
            <person name="McCowan C."/>
            <person name="Montmayeur A."/>
            <person name="Murphy C."/>
            <person name="Neiman D."/>
            <person name="Pearson M."/>
            <person name="Priest M."/>
            <person name="Roberts A."/>
            <person name="Saif S."/>
            <person name="Shea T."/>
            <person name="Sisk P."/>
            <person name="Sykes S."/>
            <person name="Wortman J."/>
            <person name="Nusbaum C."/>
            <person name="Birren B."/>
        </authorList>
    </citation>
    <scope>NUCLEOTIDE SEQUENCE [LARGE SCALE GENOMIC DNA]</scope>
    <source>
        <strain evidence="2">race PST-78</strain>
    </source>
</reference>
<dbReference type="Proteomes" id="UP000054564">
    <property type="component" value="Unassembled WGS sequence"/>
</dbReference>
<comment type="caution">
    <text evidence="1">The sequence shown here is derived from an EMBL/GenBank/DDBJ whole genome shotgun (WGS) entry which is preliminary data.</text>
</comment>
<dbReference type="AlphaFoldDB" id="A0A0L0V2M0"/>
<dbReference type="EMBL" id="AJIL01000138">
    <property type="protein sequence ID" value="KNE93431.1"/>
    <property type="molecule type" value="Genomic_DNA"/>
</dbReference>
<dbReference type="OrthoDB" id="2495064at2759"/>
<sequence>MIRVNILSNRVFVAQIRRESHGARECEFEHLIVIPTNDDCVVYGIRPGTTQRTGFFEVYHTHYRNQREMIRLERPIRPIIRLPVPTSQDGMNDFRRRILNTKHLVWYRSIEGKWCCADWVLDILYTELDIGAFPAERLWKLIDHLEKRRCSSKPITL</sequence>
<gene>
    <name evidence="1" type="ORF">PSTG_13253</name>
</gene>
<organism evidence="1 2">
    <name type="scientific">Puccinia striiformis f. sp. tritici PST-78</name>
    <dbReference type="NCBI Taxonomy" id="1165861"/>
    <lineage>
        <taxon>Eukaryota</taxon>
        <taxon>Fungi</taxon>
        <taxon>Dikarya</taxon>
        <taxon>Basidiomycota</taxon>
        <taxon>Pucciniomycotina</taxon>
        <taxon>Pucciniomycetes</taxon>
        <taxon>Pucciniales</taxon>
        <taxon>Pucciniaceae</taxon>
        <taxon>Puccinia</taxon>
    </lineage>
</organism>
<evidence type="ECO:0000313" key="2">
    <source>
        <dbReference type="Proteomes" id="UP000054564"/>
    </source>
</evidence>